<feature type="transmembrane region" description="Helical" evidence="1">
    <location>
        <begin position="111"/>
        <end position="138"/>
    </location>
</feature>
<accession>A0A7W9MU27</accession>
<feature type="transmembrane region" description="Helical" evidence="1">
    <location>
        <begin position="207"/>
        <end position="225"/>
    </location>
</feature>
<keyword evidence="1" id="KW-1133">Transmembrane helix</keyword>
<dbReference type="GO" id="GO:0016787">
    <property type="term" value="F:hydrolase activity"/>
    <property type="evidence" value="ECO:0007669"/>
    <property type="project" value="UniProtKB-KW"/>
</dbReference>
<keyword evidence="3" id="KW-1185">Reference proteome</keyword>
<dbReference type="EMBL" id="JACHMY010000001">
    <property type="protein sequence ID" value="MBB5835802.1"/>
    <property type="molecule type" value="Genomic_DNA"/>
</dbReference>
<comment type="caution">
    <text evidence="2">The sequence shown here is derived from an EMBL/GenBank/DDBJ whole genome shotgun (WGS) entry which is preliminary data.</text>
</comment>
<name>A0A7W9MU27_9ACTN</name>
<dbReference type="RefSeq" id="WP_238356038.1">
    <property type="nucleotide sequence ID" value="NZ_JACHMY010000001.1"/>
</dbReference>
<keyword evidence="1" id="KW-0472">Membrane</keyword>
<dbReference type="Pfam" id="PF12730">
    <property type="entry name" value="ABC2_membrane_4"/>
    <property type="match status" value="1"/>
</dbReference>
<feature type="transmembrane region" description="Helical" evidence="1">
    <location>
        <begin position="237"/>
        <end position="256"/>
    </location>
</feature>
<dbReference type="AlphaFoldDB" id="A0A7W9MU27"/>
<dbReference type="Proteomes" id="UP000549971">
    <property type="component" value="Unassembled WGS sequence"/>
</dbReference>
<reference evidence="2 3" key="1">
    <citation type="submission" date="2020-08" db="EMBL/GenBank/DDBJ databases">
        <title>Sequencing the genomes of 1000 actinobacteria strains.</title>
        <authorList>
            <person name="Klenk H.-P."/>
        </authorList>
    </citation>
    <scope>NUCLEOTIDE SEQUENCE [LARGE SCALE GENOMIC DNA]</scope>
    <source>
        <strain evidence="2 3">DSM 28967</strain>
    </source>
</reference>
<evidence type="ECO:0000256" key="1">
    <source>
        <dbReference type="SAM" id="Phobius"/>
    </source>
</evidence>
<evidence type="ECO:0000313" key="3">
    <source>
        <dbReference type="Proteomes" id="UP000549971"/>
    </source>
</evidence>
<sequence length="260" mass="27185">MPIVDRAPYAASVGSELGRFLTVPQTSGTDRWDGLVSIDDEPPADWRDQAAEHFADVAEVLTPGPQRRIESFLRAPLPSQAQELAFSHNRTIEARAVKPIQAEIHRRRLTAVASTASVCPVTGAAGLLAHGVLLGWLFGREFTDGTISGLFALPVPGRTVAAAKLTVHLAWSVIASVALLAGLAVLDLAVGLGNIPGDAVPALGRQLALSVLTAAIAVPALWAISAGTEVSTAQLVPIAPVVVAGTALTMLSWLRLQLDR</sequence>
<feature type="transmembrane region" description="Helical" evidence="1">
    <location>
        <begin position="169"/>
        <end position="195"/>
    </location>
</feature>
<organism evidence="2 3">
    <name type="scientific">Kribbella italica</name>
    <dbReference type="NCBI Taxonomy" id="1540520"/>
    <lineage>
        <taxon>Bacteria</taxon>
        <taxon>Bacillati</taxon>
        <taxon>Actinomycetota</taxon>
        <taxon>Actinomycetes</taxon>
        <taxon>Propionibacteriales</taxon>
        <taxon>Kribbellaceae</taxon>
        <taxon>Kribbella</taxon>
    </lineage>
</organism>
<proteinExistence type="predicted"/>
<protein>
    <submittedName>
        <fullName evidence="2">Putative effector of murein hydrolase LrgA (UPF0299 family)</fullName>
    </submittedName>
</protein>
<gene>
    <name evidence="2" type="ORF">HDA39_002536</name>
</gene>
<evidence type="ECO:0000313" key="2">
    <source>
        <dbReference type="EMBL" id="MBB5835802.1"/>
    </source>
</evidence>
<keyword evidence="2" id="KW-0378">Hydrolase</keyword>
<keyword evidence="1" id="KW-0812">Transmembrane</keyword>